<evidence type="ECO:0000259" key="1">
    <source>
        <dbReference type="PROSITE" id="PS50263"/>
    </source>
</evidence>
<dbReference type="GO" id="GO:0016787">
    <property type="term" value="F:hydrolase activity"/>
    <property type="evidence" value="ECO:0007669"/>
    <property type="project" value="UniProtKB-KW"/>
</dbReference>
<gene>
    <name evidence="2" type="ORF">WT56_16510</name>
</gene>
<name>A0A132EIK0_9BURK</name>
<dbReference type="InterPro" id="IPR036526">
    <property type="entry name" value="C-N_Hydrolase_sf"/>
</dbReference>
<dbReference type="CDD" id="cd07576">
    <property type="entry name" value="R-amidase_like"/>
    <property type="match status" value="1"/>
</dbReference>
<dbReference type="RefSeq" id="WP_060242007.1">
    <property type="nucleotide sequence ID" value="NZ_LPJR01000029.1"/>
</dbReference>
<dbReference type="PANTHER" id="PTHR23088">
    <property type="entry name" value="NITRILASE-RELATED"/>
    <property type="match status" value="1"/>
</dbReference>
<dbReference type="SUPFAM" id="SSF56317">
    <property type="entry name" value="Carbon-nitrogen hydrolase"/>
    <property type="match status" value="1"/>
</dbReference>
<keyword evidence="2" id="KW-0378">Hydrolase</keyword>
<dbReference type="PROSITE" id="PS50263">
    <property type="entry name" value="CN_HYDROLASE"/>
    <property type="match status" value="1"/>
</dbReference>
<dbReference type="PANTHER" id="PTHR23088:SF27">
    <property type="entry name" value="DEAMINATED GLUTATHIONE AMIDASE"/>
    <property type="match status" value="1"/>
</dbReference>
<dbReference type="AlphaFoldDB" id="A0A132EIK0"/>
<comment type="caution">
    <text evidence="2">The sequence shown here is derived from an EMBL/GenBank/DDBJ whole genome shotgun (WGS) entry which is preliminary data.</text>
</comment>
<dbReference type="InterPro" id="IPR003010">
    <property type="entry name" value="C-N_Hydrolase"/>
</dbReference>
<dbReference type="Gene3D" id="3.60.110.10">
    <property type="entry name" value="Carbon-nitrogen hydrolase"/>
    <property type="match status" value="1"/>
</dbReference>
<reference evidence="2 3" key="1">
    <citation type="submission" date="2015-11" db="EMBL/GenBank/DDBJ databases">
        <title>Expanding the genomic diversity of Burkholderia species for the development of highly accurate diagnostics.</title>
        <authorList>
            <person name="Sahl J."/>
            <person name="Keim P."/>
            <person name="Wagner D."/>
        </authorList>
    </citation>
    <scope>NUCLEOTIDE SEQUENCE [LARGE SCALE GENOMIC DNA]</scope>
    <source>
        <strain evidence="2 3">MSMB368WGS</strain>
    </source>
</reference>
<evidence type="ECO:0000313" key="3">
    <source>
        <dbReference type="Proteomes" id="UP000062912"/>
    </source>
</evidence>
<protein>
    <submittedName>
        <fullName evidence="2">Carbon-nitrogen hydrolase</fullName>
    </submittedName>
</protein>
<dbReference type="EMBL" id="LPJR01000029">
    <property type="protein sequence ID" value="KWF29968.1"/>
    <property type="molecule type" value="Genomic_DNA"/>
</dbReference>
<dbReference type="OrthoDB" id="9803803at2"/>
<sequence length="273" mass="29904">MKLKLDIVQLAGRDGDTRYNLQRTLDAIAACAPGTDIVMFPEAQLTGFLDPSNLAACAEPLDGPSVTAVAAAARERDVAVVVGLIENDGGRFYNTTVFVTPDGIALRYRKTHLWVTERGVVLPGDRYATVEWRGVRSGLLICYDSEFPESGRALAELGAQLILVTDGNMEPYRYVHRTSVSARAMENQVFAVVANRVGDSTHDVVFAGGSLAVDPFGNVLFETGAVESRHAVELDFDQLAAARAVYDYRKDQRLRVNGERIEYPDGRRELLIP</sequence>
<dbReference type="Proteomes" id="UP000062912">
    <property type="component" value="Unassembled WGS sequence"/>
</dbReference>
<evidence type="ECO:0000313" key="2">
    <source>
        <dbReference type="EMBL" id="KWF29968.1"/>
    </source>
</evidence>
<feature type="domain" description="CN hydrolase" evidence="1">
    <location>
        <begin position="3"/>
        <end position="236"/>
    </location>
</feature>
<proteinExistence type="predicted"/>
<organism evidence="2 3">
    <name type="scientific">Burkholderia pseudomultivorans</name>
    <dbReference type="NCBI Taxonomy" id="1207504"/>
    <lineage>
        <taxon>Bacteria</taxon>
        <taxon>Pseudomonadati</taxon>
        <taxon>Pseudomonadota</taxon>
        <taxon>Betaproteobacteria</taxon>
        <taxon>Burkholderiales</taxon>
        <taxon>Burkholderiaceae</taxon>
        <taxon>Burkholderia</taxon>
        <taxon>Burkholderia cepacia complex</taxon>
    </lineage>
</organism>
<accession>A0A132EIK0</accession>
<dbReference type="Pfam" id="PF00795">
    <property type="entry name" value="CN_hydrolase"/>
    <property type="match status" value="1"/>
</dbReference>
<dbReference type="InterPro" id="IPR044083">
    <property type="entry name" value="RamA-like"/>
</dbReference>